<keyword evidence="3" id="KW-1185">Reference proteome</keyword>
<dbReference type="Proteomes" id="UP000306402">
    <property type="component" value="Unassembled WGS sequence"/>
</dbReference>
<dbReference type="EMBL" id="VCEJ01000002">
    <property type="protein sequence ID" value="TLV02555.1"/>
    <property type="molecule type" value="Genomic_DNA"/>
</dbReference>
<dbReference type="AlphaFoldDB" id="A0A5R9L2N0"/>
<dbReference type="NCBIfam" id="TIGR04183">
    <property type="entry name" value="Por_Secre_tail"/>
    <property type="match status" value="1"/>
</dbReference>
<evidence type="ECO:0000259" key="1">
    <source>
        <dbReference type="Pfam" id="PF18962"/>
    </source>
</evidence>
<evidence type="ECO:0000313" key="3">
    <source>
        <dbReference type="Proteomes" id="UP000306402"/>
    </source>
</evidence>
<organism evidence="2 3">
    <name type="scientific">Dyadobacter luticola</name>
    <dbReference type="NCBI Taxonomy" id="1979387"/>
    <lineage>
        <taxon>Bacteria</taxon>
        <taxon>Pseudomonadati</taxon>
        <taxon>Bacteroidota</taxon>
        <taxon>Cytophagia</taxon>
        <taxon>Cytophagales</taxon>
        <taxon>Spirosomataceae</taxon>
        <taxon>Dyadobacter</taxon>
    </lineage>
</organism>
<gene>
    <name evidence="2" type="ORF">FEN17_02730</name>
</gene>
<dbReference type="RefSeq" id="WP_138363766.1">
    <property type="nucleotide sequence ID" value="NZ_VCEJ01000002.1"/>
</dbReference>
<dbReference type="Pfam" id="PF18962">
    <property type="entry name" value="Por_Secre_tail"/>
    <property type="match status" value="1"/>
</dbReference>
<reference evidence="2 3" key="1">
    <citation type="submission" date="2019-05" db="EMBL/GenBank/DDBJ databases">
        <authorList>
            <person name="Qu J.-H."/>
        </authorList>
    </citation>
    <scope>NUCLEOTIDE SEQUENCE [LARGE SCALE GENOMIC DNA]</scope>
    <source>
        <strain evidence="2 3">T17</strain>
    </source>
</reference>
<protein>
    <submittedName>
        <fullName evidence="2">T9SS type A sorting domain-containing protein</fullName>
    </submittedName>
</protein>
<dbReference type="InterPro" id="IPR026444">
    <property type="entry name" value="Secre_tail"/>
</dbReference>
<accession>A0A5R9L2N0</accession>
<evidence type="ECO:0000313" key="2">
    <source>
        <dbReference type="EMBL" id="TLV02555.1"/>
    </source>
</evidence>
<name>A0A5R9L2N0_9BACT</name>
<sequence length="154" mass="17576">MKKIYLVLLTVIERSADGKNWQIINRITAQHESSATHLYTFTDERPAPETNYYRLKMVDLDDTYAYSRIVKVDLGNQLNTGIYPNPVSEKFHIGANDIANLKQIEIFNLEGKLVEQISGQIKSAVDIKHLPAGQYVIRLKKENGNVINYKLAKL</sequence>
<comment type="caution">
    <text evidence="2">The sequence shown here is derived from an EMBL/GenBank/DDBJ whole genome shotgun (WGS) entry which is preliminary data.</text>
</comment>
<dbReference type="OrthoDB" id="965941at2"/>
<proteinExistence type="predicted"/>
<feature type="domain" description="Secretion system C-terminal sorting" evidence="1">
    <location>
        <begin position="82"/>
        <end position="150"/>
    </location>
</feature>